<keyword evidence="2" id="KW-1185">Reference proteome</keyword>
<gene>
    <name evidence="1" type="ORF">WJX72_004763</name>
</gene>
<dbReference type="EMBL" id="JALJOR010000011">
    <property type="protein sequence ID" value="KAK9808842.1"/>
    <property type="molecule type" value="Genomic_DNA"/>
</dbReference>
<evidence type="ECO:0000313" key="1">
    <source>
        <dbReference type="EMBL" id="KAK9808842.1"/>
    </source>
</evidence>
<protein>
    <submittedName>
        <fullName evidence="1">Uncharacterized protein</fullName>
    </submittedName>
</protein>
<dbReference type="Proteomes" id="UP001489004">
    <property type="component" value="Unassembled WGS sequence"/>
</dbReference>
<dbReference type="AlphaFoldDB" id="A0AAW1PLJ1"/>
<reference evidence="1 2" key="1">
    <citation type="journal article" date="2024" name="Nat. Commun.">
        <title>Phylogenomics reveals the evolutionary origins of lichenization in chlorophyte algae.</title>
        <authorList>
            <person name="Puginier C."/>
            <person name="Libourel C."/>
            <person name="Otte J."/>
            <person name="Skaloud P."/>
            <person name="Haon M."/>
            <person name="Grisel S."/>
            <person name="Petersen M."/>
            <person name="Berrin J.G."/>
            <person name="Delaux P.M."/>
            <person name="Dal Grande F."/>
            <person name="Keller J."/>
        </authorList>
    </citation>
    <scope>NUCLEOTIDE SEQUENCE [LARGE SCALE GENOMIC DNA]</scope>
    <source>
        <strain evidence="1 2">SAG 2043</strain>
    </source>
</reference>
<sequence length="78" mass="8885">MTLVDVTTLSNLLATATLERPADAKARQHYRYFKNQCTALRQAADHYQFNKLRGNRNKTLKKLNASNVYALQPSSSTR</sequence>
<accession>A0AAW1PLJ1</accession>
<name>A0AAW1PLJ1_9CHLO</name>
<evidence type="ECO:0000313" key="2">
    <source>
        <dbReference type="Proteomes" id="UP001489004"/>
    </source>
</evidence>
<proteinExistence type="predicted"/>
<comment type="caution">
    <text evidence="1">The sequence shown here is derived from an EMBL/GenBank/DDBJ whole genome shotgun (WGS) entry which is preliminary data.</text>
</comment>
<organism evidence="1 2">
    <name type="scientific">[Myrmecia] bisecta</name>
    <dbReference type="NCBI Taxonomy" id="41462"/>
    <lineage>
        <taxon>Eukaryota</taxon>
        <taxon>Viridiplantae</taxon>
        <taxon>Chlorophyta</taxon>
        <taxon>core chlorophytes</taxon>
        <taxon>Trebouxiophyceae</taxon>
        <taxon>Trebouxiales</taxon>
        <taxon>Trebouxiaceae</taxon>
        <taxon>Myrmecia</taxon>
    </lineage>
</organism>